<dbReference type="STRING" id="1122152.GCA_000425905_01282"/>
<gene>
    <name evidence="1" type="ORF">FC23_GL000451</name>
</gene>
<proteinExistence type="predicted"/>
<dbReference type="RefSeq" id="WP_027825230.1">
    <property type="nucleotide sequence ID" value="NZ_AUEI01000011.1"/>
</dbReference>
<dbReference type="InterPro" id="IPR009057">
    <property type="entry name" value="Homeodomain-like_sf"/>
</dbReference>
<evidence type="ECO:0000313" key="1">
    <source>
        <dbReference type="EMBL" id="KRL61902.1"/>
    </source>
</evidence>
<dbReference type="Gene3D" id="1.10.357.10">
    <property type="entry name" value="Tetracycline Repressor, domain 2"/>
    <property type="match status" value="1"/>
</dbReference>
<dbReference type="PATRIC" id="fig|1122152.4.peg.458"/>
<dbReference type="InterPro" id="IPR010861">
    <property type="entry name" value="DUF1492"/>
</dbReference>
<dbReference type="Proteomes" id="UP000051931">
    <property type="component" value="Unassembled WGS sequence"/>
</dbReference>
<evidence type="ECO:0000313" key="2">
    <source>
        <dbReference type="Proteomes" id="UP000051931"/>
    </source>
</evidence>
<comment type="caution">
    <text evidence="1">The sequence shown here is derived from an EMBL/GenBank/DDBJ whole genome shotgun (WGS) entry which is preliminary data.</text>
</comment>
<keyword evidence="2" id="KW-1185">Reference proteome</keyword>
<protein>
    <recommendedName>
        <fullName evidence="3">HTH tetR-type domain-containing protein</fullName>
    </recommendedName>
</protein>
<dbReference type="SUPFAM" id="SSF46689">
    <property type="entry name" value="Homeodomain-like"/>
    <property type="match status" value="1"/>
</dbReference>
<reference evidence="1 2" key="1">
    <citation type="journal article" date="2015" name="Genome Announc.">
        <title>Expanding the biotechnology potential of lactobacilli through comparative genomics of 213 strains and associated genera.</title>
        <authorList>
            <person name="Sun Z."/>
            <person name="Harris H.M."/>
            <person name="McCann A."/>
            <person name="Guo C."/>
            <person name="Argimon S."/>
            <person name="Zhang W."/>
            <person name="Yang X."/>
            <person name="Jeffery I.B."/>
            <person name="Cooney J.C."/>
            <person name="Kagawa T.F."/>
            <person name="Liu W."/>
            <person name="Song Y."/>
            <person name="Salvetti E."/>
            <person name="Wrobel A."/>
            <person name="Rasinkangas P."/>
            <person name="Parkhill J."/>
            <person name="Rea M.C."/>
            <person name="O'Sullivan O."/>
            <person name="Ritari J."/>
            <person name="Douillard F.P."/>
            <person name="Paul Ross R."/>
            <person name="Yang R."/>
            <person name="Briner A.E."/>
            <person name="Felis G.E."/>
            <person name="de Vos W.M."/>
            <person name="Barrangou R."/>
            <person name="Klaenhammer T.R."/>
            <person name="Caufield P.W."/>
            <person name="Cui Y."/>
            <person name="Zhang H."/>
            <person name="O'Toole P.W."/>
        </authorList>
    </citation>
    <scope>NUCLEOTIDE SEQUENCE [LARGE SCALE GENOMIC DNA]</scope>
    <source>
        <strain evidence="1 2">DSM 15354</strain>
    </source>
</reference>
<evidence type="ECO:0008006" key="3">
    <source>
        <dbReference type="Google" id="ProtNLM"/>
    </source>
</evidence>
<accession>A0A0R1RZZ9</accession>
<organism evidence="1 2">
    <name type="scientific">Lactobacillus psittaci DSM 15354</name>
    <dbReference type="NCBI Taxonomy" id="1122152"/>
    <lineage>
        <taxon>Bacteria</taxon>
        <taxon>Bacillati</taxon>
        <taxon>Bacillota</taxon>
        <taxon>Bacilli</taxon>
        <taxon>Lactobacillales</taxon>
        <taxon>Lactobacillaceae</taxon>
        <taxon>Lactobacillus</taxon>
    </lineage>
</organism>
<dbReference type="Pfam" id="PF07374">
    <property type="entry name" value="DUF1492"/>
    <property type="match status" value="1"/>
</dbReference>
<dbReference type="EMBL" id="AZFB01000016">
    <property type="protein sequence ID" value="KRL61902.1"/>
    <property type="molecule type" value="Genomic_DNA"/>
</dbReference>
<dbReference type="AlphaFoldDB" id="A0A0R1RZZ9"/>
<name>A0A0R1RZZ9_9LACO</name>
<sequence length="178" mass="21159">MENRIERALSSYYIKKITVTQICQELEISRVAFYYRYRTREKFLADLVVKQLNKFLLSSKYGDLTRRVHVLIEAISENPIFWDNVARTIMHEPEAGRIIERGIYMALKIYAENRGPYSNSTLKRVAMNLHHTGFFWAHHGFREHPHVLFHVVEPLVKEIEQQAELIDHIEYPCLRDKT</sequence>